<proteinExistence type="predicted"/>
<gene>
    <name evidence="1" type="ORF">NCTC13760_01328</name>
</gene>
<accession>A0A380KPM2</accession>
<dbReference type="Gene3D" id="1.20.120.450">
    <property type="entry name" value="dinb family like domain"/>
    <property type="match status" value="1"/>
</dbReference>
<reference evidence="1 2" key="1">
    <citation type="submission" date="2018-06" db="EMBL/GenBank/DDBJ databases">
        <authorList>
            <consortium name="Pathogen Informatics"/>
            <person name="Doyle S."/>
        </authorList>
    </citation>
    <scope>NUCLEOTIDE SEQUENCE [LARGE SCALE GENOMIC DNA]</scope>
    <source>
        <strain evidence="1 2">NCTC13760</strain>
    </source>
</reference>
<sequence length="208" mass="25240">MNKEWSELNKRMQEQLRKEQTFPSGIETLIDLRGKMMDEILRMKRELSIEDFSRMPFPKANGYHSKTIAYSLWHIFRIEDIVAHSLIQSDEEIFFLYDYREHTKSPIITTGNELQGQQLVDFSKKLDLDQLYQYIEQVHKSTNDLLKNLTFRDMKRKFDEKDKNRLRNLEVVNPDERAYWLIDYWCEKDVRGLVQMPFSRHFYLMSLK</sequence>
<evidence type="ECO:0000313" key="2">
    <source>
        <dbReference type="Proteomes" id="UP000255352"/>
    </source>
</evidence>
<dbReference type="InterPro" id="IPR034660">
    <property type="entry name" value="DinB/YfiT-like"/>
</dbReference>
<organism evidence="1 2">
    <name type="scientific">Streptococcus infantarius</name>
    <dbReference type="NCBI Taxonomy" id="102684"/>
    <lineage>
        <taxon>Bacteria</taxon>
        <taxon>Bacillati</taxon>
        <taxon>Bacillota</taxon>
        <taxon>Bacilli</taxon>
        <taxon>Lactobacillales</taxon>
        <taxon>Streptococcaceae</taxon>
        <taxon>Streptococcus</taxon>
    </lineage>
</organism>
<dbReference type="EMBL" id="UHFP01000001">
    <property type="protein sequence ID" value="SUN68632.1"/>
    <property type="molecule type" value="Genomic_DNA"/>
</dbReference>
<dbReference type="AlphaFoldDB" id="A0A380KPM2"/>
<dbReference type="RefSeq" id="WP_006532597.1">
    <property type="nucleotide sequence ID" value="NZ_CABKNK020000001.1"/>
</dbReference>
<protein>
    <recommendedName>
        <fullName evidence="3">Phage head-tail adapter protein</fullName>
    </recommendedName>
</protein>
<evidence type="ECO:0000313" key="1">
    <source>
        <dbReference type="EMBL" id="SUN68632.1"/>
    </source>
</evidence>
<evidence type="ECO:0008006" key="3">
    <source>
        <dbReference type="Google" id="ProtNLM"/>
    </source>
</evidence>
<dbReference type="Proteomes" id="UP000255352">
    <property type="component" value="Unassembled WGS sequence"/>
</dbReference>
<name>A0A380KPM2_9STRE</name>
<dbReference type="GeneID" id="69903530"/>